<evidence type="ECO:0000313" key="4">
    <source>
        <dbReference type="Proteomes" id="UP000190831"/>
    </source>
</evidence>
<comment type="similarity">
    <text evidence="1">Belongs to the glycosyltransferase 32 family.</text>
</comment>
<dbReference type="STRING" id="4955.A0A1G4MKP1"/>
<dbReference type="AlphaFoldDB" id="A0A1G4MKP1"/>
<accession>A0A1G4MKP1</accession>
<evidence type="ECO:0000256" key="2">
    <source>
        <dbReference type="SAM" id="Phobius"/>
    </source>
</evidence>
<name>A0A1G4MKP1_LACFM</name>
<dbReference type="InterPro" id="IPR029044">
    <property type="entry name" value="Nucleotide-diphossugar_trans"/>
</dbReference>
<evidence type="ECO:0000313" key="3">
    <source>
        <dbReference type="EMBL" id="SCW04392.1"/>
    </source>
</evidence>
<dbReference type="Proteomes" id="UP000190831">
    <property type="component" value="Chromosome H"/>
</dbReference>
<dbReference type="SUPFAM" id="SSF53448">
    <property type="entry name" value="Nucleotide-diphospho-sugar transferases"/>
    <property type="match status" value="1"/>
</dbReference>
<reference evidence="3 4" key="1">
    <citation type="submission" date="2016-03" db="EMBL/GenBank/DDBJ databases">
        <authorList>
            <person name="Devillers H."/>
        </authorList>
    </citation>
    <scope>NUCLEOTIDE SEQUENCE [LARGE SCALE GENOMIC DNA]</scope>
    <source>
        <strain evidence="3">CBS 6772</strain>
    </source>
</reference>
<dbReference type="GO" id="GO:0000136">
    <property type="term" value="C:mannan polymerase complex"/>
    <property type="evidence" value="ECO:0007669"/>
    <property type="project" value="TreeGrafter"/>
</dbReference>
<gene>
    <name evidence="3" type="ORF">LAFE_0H12508G</name>
</gene>
<keyword evidence="4" id="KW-1185">Reference proteome</keyword>
<dbReference type="GO" id="GO:0006487">
    <property type="term" value="P:protein N-linked glycosylation"/>
    <property type="evidence" value="ECO:0007669"/>
    <property type="project" value="TreeGrafter"/>
</dbReference>
<protein>
    <submittedName>
        <fullName evidence="3">LAFE_0H12508g1_1</fullName>
    </submittedName>
</protein>
<keyword evidence="2" id="KW-1133">Transmembrane helix</keyword>
<dbReference type="OMA" id="DWADWYS"/>
<sequence length="461" mass="51961">MGIVSLRGRKKNVLVAVVVLYVLVSLQWSNLRIAQHFHRGFKTLLPTTGHVDKGLNLKKYRAVGALEGERAAQRLQDGVKAGRNGVEDLREQLSRQFPYDASQPMPRRVWQTWRDPLSSPKMPPDFRHYVGLWTEAVDEAPSYEYALVADENIPPLLESLYGSVPQVLQAFEALPRTIIKADFFRYLILYARGGIYSDMDTEPLKPLHTWPSVNGTSWIDVSTPVAYKNYDSATAPQLQDPGFVVGIEADPDRPDWHEYYARRIQFCQWTIQSKPGHPVLRELIINITATTLASVESYDKRGRPAFLVDEAHADDYNVNMRDKKRADPTVSHAEKKNANNIDGSDIMNWAGPGVFSDAVFGYMNNLVQTNNDVLILNNNLRGGPESTQKYYRKITEGLESGNFFQWEFFTRMTTPAIVDDIMVLPITSFSPDVGHMGAGTSSDELALVHHNFGGTWKDKTA</sequence>
<dbReference type="OrthoDB" id="409543at2759"/>
<proteinExistence type="inferred from homology"/>
<dbReference type="InterPro" id="IPR007577">
    <property type="entry name" value="GlycoTrfase_DXD_sugar-bd_CS"/>
</dbReference>
<dbReference type="GO" id="GO:0000009">
    <property type="term" value="F:alpha-1,6-mannosyltransferase activity"/>
    <property type="evidence" value="ECO:0007669"/>
    <property type="project" value="InterPro"/>
</dbReference>
<dbReference type="Gene3D" id="3.90.550.20">
    <property type="match status" value="1"/>
</dbReference>
<dbReference type="InterPro" id="IPR039367">
    <property type="entry name" value="Och1-like"/>
</dbReference>
<dbReference type="EMBL" id="LT598491">
    <property type="protein sequence ID" value="SCW04392.1"/>
    <property type="molecule type" value="Genomic_DNA"/>
</dbReference>
<evidence type="ECO:0000256" key="1">
    <source>
        <dbReference type="ARBA" id="ARBA00009003"/>
    </source>
</evidence>
<dbReference type="Pfam" id="PF04488">
    <property type="entry name" value="Gly_transf_sug"/>
    <property type="match status" value="1"/>
</dbReference>
<dbReference type="PANTHER" id="PTHR31834">
    <property type="entry name" value="INITIATION-SPECIFIC ALPHA-1,6-MANNOSYLTRANSFERASE"/>
    <property type="match status" value="1"/>
</dbReference>
<dbReference type="PANTHER" id="PTHR31834:SF1">
    <property type="entry name" value="INITIATION-SPECIFIC ALPHA-1,6-MANNOSYLTRANSFERASE"/>
    <property type="match status" value="1"/>
</dbReference>
<feature type="transmembrane region" description="Helical" evidence="2">
    <location>
        <begin position="12"/>
        <end position="29"/>
    </location>
</feature>
<organism evidence="3 4">
    <name type="scientific">Lachancea fermentati</name>
    <name type="common">Zygosaccharomyces fermentati</name>
    <dbReference type="NCBI Taxonomy" id="4955"/>
    <lineage>
        <taxon>Eukaryota</taxon>
        <taxon>Fungi</taxon>
        <taxon>Dikarya</taxon>
        <taxon>Ascomycota</taxon>
        <taxon>Saccharomycotina</taxon>
        <taxon>Saccharomycetes</taxon>
        <taxon>Saccharomycetales</taxon>
        <taxon>Saccharomycetaceae</taxon>
        <taxon>Lachancea</taxon>
    </lineage>
</organism>
<keyword evidence="2" id="KW-0472">Membrane</keyword>
<keyword evidence="2" id="KW-0812">Transmembrane</keyword>